<proteinExistence type="predicted"/>
<dbReference type="AlphaFoldDB" id="A0AAD9PV46"/>
<sequence length="77" mass="9067">MVQQHKREQRKKHKKENRKRRKSDFDDDETPDADRHVPVVDTETGVVLKGEDAPVAHDLDLWLETHPGYELRLHVSC</sequence>
<dbReference type="GO" id="GO:0005634">
    <property type="term" value="C:nucleus"/>
    <property type="evidence" value="ECO:0007669"/>
    <property type="project" value="UniProtKB-SubCell"/>
</dbReference>
<keyword evidence="2" id="KW-0805">Transcription regulation</keyword>
<gene>
    <name evidence="7" type="ORF">P5673_030326</name>
</gene>
<comment type="caution">
    <text evidence="7">The sequence shown here is derived from an EMBL/GenBank/DDBJ whole genome shotgun (WGS) entry which is preliminary data.</text>
</comment>
<evidence type="ECO:0000256" key="5">
    <source>
        <dbReference type="SAM" id="MobiDB-lite"/>
    </source>
</evidence>
<feature type="region of interest" description="Disordered" evidence="5">
    <location>
        <begin position="1"/>
        <end position="45"/>
    </location>
</feature>
<evidence type="ECO:0000313" key="7">
    <source>
        <dbReference type="EMBL" id="KAK2549220.1"/>
    </source>
</evidence>
<dbReference type="Gene3D" id="3.40.5.120">
    <property type="match status" value="1"/>
</dbReference>
<organism evidence="7 8">
    <name type="scientific">Acropora cervicornis</name>
    <name type="common">Staghorn coral</name>
    <dbReference type="NCBI Taxonomy" id="6130"/>
    <lineage>
        <taxon>Eukaryota</taxon>
        <taxon>Metazoa</taxon>
        <taxon>Cnidaria</taxon>
        <taxon>Anthozoa</taxon>
        <taxon>Hexacorallia</taxon>
        <taxon>Scleractinia</taxon>
        <taxon>Astrocoeniina</taxon>
        <taxon>Acroporidae</taxon>
        <taxon>Acropora</taxon>
    </lineage>
</organism>
<name>A0AAD9PV46_ACRCE</name>
<evidence type="ECO:0000256" key="2">
    <source>
        <dbReference type="ARBA" id="ARBA00023015"/>
    </source>
</evidence>
<dbReference type="SMART" id="SM00592">
    <property type="entry name" value="BRK"/>
    <property type="match status" value="1"/>
</dbReference>
<keyword evidence="3" id="KW-0804">Transcription</keyword>
<feature type="domain" description="BRK" evidence="6">
    <location>
        <begin position="32"/>
        <end position="71"/>
    </location>
</feature>
<protein>
    <submittedName>
        <fullName evidence="7">Global transcription activator SNF2L2</fullName>
    </submittedName>
</protein>
<evidence type="ECO:0000313" key="8">
    <source>
        <dbReference type="Proteomes" id="UP001249851"/>
    </source>
</evidence>
<reference evidence="7" key="1">
    <citation type="journal article" date="2023" name="G3 (Bethesda)">
        <title>Whole genome assembly and annotation of the endangered Caribbean coral Acropora cervicornis.</title>
        <authorList>
            <person name="Selwyn J.D."/>
            <person name="Vollmer S.V."/>
        </authorList>
    </citation>
    <scope>NUCLEOTIDE SEQUENCE</scope>
    <source>
        <strain evidence="7">K2</strain>
    </source>
</reference>
<accession>A0AAD9PV46</accession>
<dbReference type="Proteomes" id="UP001249851">
    <property type="component" value="Unassembled WGS sequence"/>
</dbReference>
<comment type="subcellular location">
    <subcellularLocation>
        <location evidence="1">Nucleus</location>
    </subcellularLocation>
</comment>
<evidence type="ECO:0000256" key="1">
    <source>
        <dbReference type="ARBA" id="ARBA00004123"/>
    </source>
</evidence>
<reference evidence="7" key="2">
    <citation type="journal article" date="2023" name="Science">
        <title>Genomic signatures of disease resistance in endangered staghorn corals.</title>
        <authorList>
            <person name="Vollmer S.V."/>
            <person name="Selwyn J.D."/>
            <person name="Despard B.A."/>
            <person name="Roesel C.L."/>
        </authorList>
    </citation>
    <scope>NUCLEOTIDE SEQUENCE</scope>
    <source>
        <strain evidence="7">K2</strain>
    </source>
</reference>
<evidence type="ECO:0000256" key="3">
    <source>
        <dbReference type="ARBA" id="ARBA00023163"/>
    </source>
</evidence>
<dbReference type="SUPFAM" id="SSF160481">
    <property type="entry name" value="BRK domain-like"/>
    <property type="match status" value="1"/>
</dbReference>
<dbReference type="EMBL" id="JARQWQ010000129">
    <property type="protein sequence ID" value="KAK2549220.1"/>
    <property type="molecule type" value="Genomic_DNA"/>
</dbReference>
<dbReference type="Pfam" id="PF07533">
    <property type="entry name" value="BRK"/>
    <property type="match status" value="1"/>
</dbReference>
<keyword evidence="4" id="KW-0539">Nucleus</keyword>
<dbReference type="InterPro" id="IPR006576">
    <property type="entry name" value="BRK_domain"/>
</dbReference>
<evidence type="ECO:0000259" key="6">
    <source>
        <dbReference type="SMART" id="SM00592"/>
    </source>
</evidence>
<evidence type="ECO:0000256" key="4">
    <source>
        <dbReference type="ARBA" id="ARBA00023242"/>
    </source>
</evidence>
<keyword evidence="8" id="KW-1185">Reference proteome</keyword>
<dbReference type="InterPro" id="IPR037259">
    <property type="entry name" value="BRK_sf"/>
</dbReference>
<feature type="compositionally biased region" description="Basic residues" evidence="5">
    <location>
        <begin position="7"/>
        <end position="22"/>
    </location>
</feature>